<comment type="similarity">
    <text evidence="2">Belongs to the glycosyl hydrolase 3 family.</text>
</comment>
<evidence type="ECO:0000256" key="2">
    <source>
        <dbReference type="ARBA" id="ARBA00005336"/>
    </source>
</evidence>
<evidence type="ECO:0000256" key="1">
    <source>
        <dbReference type="ARBA" id="ARBA00001231"/>
    </source>
</evidence>
<dbReference type="PANTHER" id="PTHR30480:SF13">
    <property type="entry name" value="BETA-HEXOSAMINIDASE"/>
    <property type="match status" value="1"/>
</dbReference>
<dbReference type="InterPro" id="IPR017853">
    <property type="entry name" value="GH"/>
</dbReference>
<dbReference type="AlphaFoldDB" id="A0A1N7L5P0"/>
<comment type="catalytic activity">
    <reaction evidence="1">
        <text>Hydrolysis of terminal non-reducing N-acetyl-D-hexosamine residues in N-acetyl-beta-D-hexosaminides.</text>
        <dbReference type="EC" id="3.2.1.52"/>
    </reaction>
</comment>
<sequence>MSGAMNGATTGATTGAAILGLAGPVLGTEEAAFFRRADPWGFILFARNIDTPARLKRLTADLRDAVGRDAPIFIDQEGGRVQRLRPPHWRAWPAPLDQVNAMIARGAGVGAVLRGLWLRGRLIAAELSEMGIDANCAPGVDLARPETHDFLKNRCLGRQPAEVGARARALAAGLMAGGVLPVIKHIPGHGRARADSHQTLPVVTASAEDLSRSDFAAFAALRDMPMAMTAHIRFTAFDAAHPATQSRRMIGAIRDRIGFRGLLMTDDLSMQALEGSLGARTAAAIGAGCDVALHCNGDPGEMAEVVAAAGRLEGAALARAEAALAQRRPPADADLPALWAEFQRLTGWEPAEPVAG</sequence>
<protein>
    <recommendedName>
        <fullName evidence="3">beta-N-acetylhexosaminidase</fullName>
        <ecNumber evidence="3">3.2.1.52</ecNumber>
    </recommendedName>
</protein>
<dbReference type="InterPro" id="IPR050226">
    <property type="entry name" value="NagZ_Beta-hexosaminidase"/>
</dbReference>
<organism evidence="7 8">
    <name type="scientific">Phaeovulum vinaykumarii</name>
    <dbReference type="NCBI Taxonomy" id="407234"/>
    <lineage>
        <taxon>Bacteria</taxon>
        <taxon>Pseudomonadati</taxon>
        <taxon>Pseudomonadota</taxon>
        <taxon>Alphaproteobacteria</taxon>
        <taxon>Rhodobacterales</taxon>
        <taxon>Paracoccaceae</taxon>
        <taxon>Phaeovulum</taxon>
    </lineage>
</organism>
<dbReference type="Gene3D" id="3.20.20.300">
    <property type="entry name" value="Glycoside hydrolase, family 3, N-terminal domain"/>
    <property type="match status" value="1"/>
</dbReference>
<name>A0A1N7L5P0_9RHOB</name>
<dbReference type="PANTHER" id="PTHR30480">
    <property type="entry name" value="BETA-HEXOSAMINIDASE-RELATED"/>
    <property type="match status" value="1"/>
</dbReference>
<evidence type="ECO:0000256" key="5">
    <source>
        <dbReference type="ARBA" id="ARBA00023295"/>
    </source>
</evidence>
<dbReference type="GO" id="GO:0005975">
    <property type="term" value="P:carbohydrate metabolic process"/>
    <property type="evidence" value="ECO:0007669"/>
    <property type="project" value="InterPro"/>
</dbReference>
<dbReference type="InterPro" id="IPR036962">
    <property type="entry name" value="Glyco_hydro_3_N_sf"/>
</dbReference>
<evidence type="ECO:0000256" key="3">
    <source>
        <dbReference type="ARBA" id="ARBA00012663"/>
    </source>
</evidence>
<dbReference type="InterPro" id="IPR001764">
    <property type="entry name" value="Glyco_hydro_3_N"/>
</dbReference>
<reference evidence="8" key="1">
    <citation type="submission" date="2017-01" db="EMBL/GenBank/DDBJ databases">
        <authorList>
            <person name="Varghese N."/>
            <person name="Submissions S."/>
        </authorList>
    </citation>
    <scope>NUCLEOTIDE SEQUENCE [LARGE SCALE GENOMIC DNA]</scope>
    <source>
        <strain evidence="8">DSM 18714</strain>
    </source>
</reference>
<dbReference type="Pfam" id="PF00933">
    <property type="entry name" value="Glyco_hydro_3"/>
    <property type="match status" value="1"/>
</dbReference>
<gene>
    <name evidence="7" type="ORF">SAMN05421795_102592</name>
</gene>
<dbReference type="GO" id="GO:0009254">
    <property type="term" value="P:peptidoglycan turnover"/>
    <property type="evidence" value="ECO:0007669"/>
    <property type="project" value="TreeGrafter"/>
</dbReference>
<keyword evidence="8" id="KW-1185">Reference proteome</keyword>
<feature type="domain" description="Glycoside hydrolase family 3 N-terminal" evidence="6">
    <location>
        <begin position="41"/>
        <end position="312"/>
    </location>
</feature>
<dbReference type="SUPFAM" id="SSF51445">
    <property type="entry name" value="(Trans)glycosidases"/>
    <property type="match status" value="1"/>
</dbReference>
<dbReference type="EC" id="3.2.1.52" evidence="3"/>
<dbReference type="Proteomes" id="UP000186098">
    <property type="component" value="Unassembled WGS sequence"/>
</dbReference>
<evidence type="ECO:0000259" key="6">
    <source>
        <dbReference type="Pfam" id="PF00933"/>
    </source>
</evidence>
<evidence type="ECO:0000256" key="4">
    <source>
        <dbReference type="ARBA" id="ARBA00022801"/>
    </source>
</evidence>
<evidence type="ECO:0000313" key="7">
    <source>
        <dbReference type="EMBL" id="SIS69172.1"/>
    </source>
</evidence>
<keyword evidence="5" id="KW-0326">Glycosidase</keyword>
<dbReference type="STRING" id="407234.SAMN05421795_102592"/>
<dbReference type="GO" id="GO:0004563">
    <property type="term" value="F:beta-N-acetylhexosaminidase activity"/>
    <property type="evidence" value="ECO:0007669"/>
    <property type="project" value="UniProtKB-EC"/>
</dbReference>
<accession>A0A1N7L5P0</accession>
<keyword evidence="4" id="KW-0378">Hydrolase</keyword>
<evidence type="ECO:0000313" key="8">
    <source>
        <dbReference type="Proteomes" id="UP000186098"/>
    </source>
</evidence>
<proteinExistence type="inferred from homology"/>
<dbReference type="EMBL" id="FTOM01000002">
    <property type="protein sequence ID" value="SIS69172.1"/>
    <property type="molecule type" value="Genomic_DNA"/>
</dbReference>